<evidence type="ECO:0000313" key="4">
    <source>
        <dbReference type="Proteomes" id="UP000243750"/>
    </source>
</evidence>
<evidence type="ECO:0000313" key="2">
    <source>
        <dbReference type="EMBL" id="PCC98423.1"/>
    </source>
</evidence>
<organism evidence="2 4">
    <name type="scientific">Halopseudomonas pelagia</name>
    <dbReference type="NCBI Taxonomy" id="553151"/>
    <lineage>
        <taxon>Bacteria</taxon>
        <taxon>Pseudomonadati</taxon>
        <taxon>Pseudomonadota</taxon>
        <taxon>Gammaproteobacteria</taxon>
        <taxon>Pseudomonadales</taxon>
        <taxon>Pseudomonadaceae</taxon>
        <taxon>Halopseudomonas</taxon>
    </lineage>
</organism>
<dbReference type="InterPro" id="IPR021308">
    <property type="entry name" value="GfcB"/>
</dbReference>
<reference evidence="2 4" key="1">
    <citation type="submission" date="2017-09" db="EMBL/GenBank/DDBJ databases">
        <title>Bacterial and phytoplankton interrelationship in Kongsfjorden, an Arctic fjord.</title>
        <authorList>
            <person name="Sinha R."/>
            <person name="Krishnan K."/>
        </authorList>
    </citation>
    <scope>NUCLEOTIDE SEQUENCE [LARGE SCALE GENOMIC DNA]</scope>
    <source>
        <strain evidence="2 4">58</strain>
    </source>
</reference>
<accession>A0AA91U0D5</accession>
<feature type="chain" id="PRO_5041686142" description="Group 4 capsule polysaccharide lipoprotein gfcB, YjbF" evidence="1">
    <location>
        <begin position="28"/>
        <end position="221"/>
    </location>
</feature>
<dbReference type="Gene3D" id="2.40.360.10">
    <property type="entry name" value="YmcC-like"/>
    <property type="match status" value="1"/>
</dbReference>
<sequence>MINLAHAGALCLAALVLAGCNSTTSTAYRTINLAISGPESSITAAQVNRLGRPGLLATFGLSETLLVQAGRSGSFAEWHGPAQMLVTHNGRLVQSAGIPEQGDIIAPLLRDDPFLGDLRALAEGYEVTRIIDMPARFLTNIPQHARYRSGPVETIDIMGVERELQRVDEAISMPSIDFKTTNYYWIDPASGAVLASAQHLAPDLPVLYLTEVTPLDTEQQP</sequence>
<feature type="signal peptide" evidence="1">
    <location>
        <begin position="1"/>
        <end position="27"/>
    </location>
</feature>
<evidence type="ECO:0000313" key="3">
    <source>
        <dbReference type="EMBL" id="QFY57695.1"/>
    </source>
</evidence>
<gene>
    <name evidence="2" type="ORF">CO192_15755</name>
    <name evidence="3" type="ORF">EAO82_15770</name>
</gene>
<evidence type="ECO:0000313" key="5">
    <source>
        <dbReference type="Proteomes" id="UP000344571"/>
    </source>
</evidence>
<dbReference type="EMBL" id="CP033116">
    <property type="protein sequence ID" value="QFY57695.1"/>
    <property type="molecule type" value="Genomic_DNA"/>
</dbReference>
<proteinExistence type="predicted"/>
<dbReference type="Proteomes" id="UP000243750">
    <property type="component" value="Unassembled WGS sequence"/>
</dbReference>
<name>A0AA91U0D5_9GAMM</name>
<keyword evidence="5" id="KW-1185">Reference proteome</keyword>
<dbReference type="AlphaFoldDB" id="A0AA91U0D5"/>
<dbReference type="RefSeq" id="WP_096347505.1">
    <property type="nucleotide sequence ID" value="NZ_CP033116.1"/>
</dbReference>
<keyword evidence="1" id="KW-0732">Signal</keyword>
<dbReference type="EMBL" id="NWMT01000202">
    <property type="protein sequence ID" value="PCC98423.1"/>
    <property type="molecule type" value="Genomic_DNA"/>
</dbReference>
<reference evidence="3 5" key="2">
    <citation type="submission" date="2018-10" db="EMBL/GenBank/DDBJ databases">
        <title>Complete genome sequence of Pseudomonas pelagia strain Kongs-67.</title>
        <authorList>
            <person name="Sinha R.K."/>
            <person name="Krishnan K."/>
        </authorList>
    </citation>
    <scope>NUCLEOTIDE SEQUENCE [LARGE SCALE GENOMIC DNA]</scope>
    <source>
        <strain evidence="3 5">Kongs-67</strain>
    </source>
</reference>
<dbReference type="SUPFAM" id="SSF159270">
    <property type="entry name" value="YmcC-like"/>
    <property type="match status" value="1"/>
</dbReference>
<dbReference type="InterPro" id="IPR023373">
    <property type="entry name" value="YmcC_sf"/>
</dbReference>
<evidence type="ECO:0008006" key="6">
    <source>
        <dbReference type="Google" id="ProtNLM"/>
    </source>
</evidence>
<evidence type="ECO:0000256" key="1">
    <source>
        <dbReference type="SAM" id="SignalP"/>
    </source>
</evidence>
<dbReference type="Proteomes" id="UP000344571">
    <property type="component" value="Chromosome"/>
</dbReference>
<dbReference type="Pfam" id="PF11102">
    <property type="entry name" value="YjbF"/>
    <property type="match status" value="1"/>
</dbReference>
<protein>
    <recommendedName>
        <fullName evidence="6">Group 4 capsule polysaccharide lipoprotein gfcB, YjbF</fullName>
    </recommendedName>
</protein>